<dbReference type="InterPro" id="IPR007159">
    <property type="entry name" value="SpoVT-AbrB_dom"/>
</dbReference>
<dbReference type="Gene3D" id="2.10.260.10">
    <property type="match status" value="1"/>
</dbReference>
<dbReference type="EMBL" id="LCNT01000001">
    <property type="protein sequence ID" value="KKU61815.1"/>
    <property type="molecule type" value="Genomic_DNA"/>
</dbReference>
<dbReference type="InterPro" id="IPR037914">
    <property type="entry name" value="SpoVT-AbrB_sf"/>
</dbReference>
<comment type="caution">
    <text evidence="2">The sequence shown here is derived from an EMBL/GenBank/DDBJ whole genome shotgun (WGS) entry which is preliminary data.</text>
</comment>
<proteinExistence type="predicted"/>
<gene>
    <name evidence="2" type="ORF">UX85_C0001G0029</name>
</gene>
<evidence type="ECO:0000313" key="2">
    <source>
        <dbReference type="EMBL" id="KKU61815.1"/>
    </source>
</evidence>
<reference evidence="2 3" key="1">
    <citation type="journal article" date="2015" name="Nature">
        <title>rRNA introns, odd ribosomes, and small enigmatic genomes across a large radiation of phyla.</title>
        <authorList>
            <person name="Brown C.T."/>
            <person name="Hug L.A."/>
            <person name="Thomas B.C."/>
            <person name="Sharon I."/>
            <person name="Castelle C.J."/>
            <person name="Singh A."/>
            <person name="Wilkins M.J."/>
            <person name="Williams K.H."/>
            <person name="Banfield J.F."/>
        </authorList>
    </citation>
    <scope>NUCLEOTIDE SEQUENCE [LARGE SCALE GENOMIC DNA]</scope>
</reference>
<dbReference type="Pfam" id="PF04014">
    <property type="entry name" value="MazE_antitoxin"/>
    <property type="match status" value="1"/>
</dbReference>
<evidence type="ECO:0000259" key="1">
    <source>
        <dbReference type="SMART" id="SM00966"/>
    </source>
</evidence>
<dbReference type="GO" id="GO:0003677">
    <property type="term" value="F:DNA binding"/>
    <property type="evidence" value="ECO:0007669"/>
    <property type="project" value="InterPro"/>
</dbReference>
<dbReference type="Proteomes" id="UP000033860">
    <property type="component" value="Unassembled WGS sequence"/>
</dbReference>
<evidence type="ECO:0000313" key="3">
    <source>
        <dbReference type="Proteomes" id="UP000033860"/>
    </source>
</evidence>
<accession>A0A0G1UVS0</accession>
<feature type="domain" description="SpoVT-AbrB" evidence="1">
    <location>
        <begin position="7"/>
        <end position="54"/>
    </location>
</feature>
<organism evidence="2 3">
    <name type="scientific">Candidatus Beckwithbacteria bacterium GW2011_GWB1_47_15</name>
    <dbReference type="NCBI Taxonomy" id="1618371"/>
    <lineage>
        <taxon>Bacteria</taxon>
        <taxon>Candidatus Beckwithiibacteriota</taxon>
    </lineage>
</organism>
<dbReference type="SUPFAM" id="SSF89447">
    <property type="entry name" value="AbrB/MazE/MraZ-like"/>
    <property type="match status" value="1"/>
</dbReference>
<dbReference type="AlphaFoldDB" id="A0A0G1UVS0"/>
<dbReference type="SMART" id="SM00966">
    <property type="entry name" value="SpoVT_AbrB"/>
    <property type="match status" value="1"/>
</dbReference>
<name>A0A0G1UVS0_9BACT</name>
<sequence>MPYQSIFKAGNSNVVTIPTELMKELNLKIGEKVVVEKSPVGQGFLVKKAPSKRPYQDEMLQWFKIFVKENGAILDELAVR</sequence>
<protein>
    <recommendedName>
        <fullName evidence="1">SpoVT-AbrB domain-containing protein</fullName>
    </recommendedName>
</protein>